<comment type="caution">
    <text evidence="1">The sequence shown here is derived from an EMBL/GenBank/DDBJ whole genome shotgun (WGS) entry which is preliminary data.</text>
</comment>
<keyword evidence="2" id="KW-1185">Reference proteome</keyword>
<protein>
    <submittedName>
        <fullName evidence="1">Serine protease</fullName>
    </submittedName>
</protein>
<keyword evidence="1" id="KW-0645">Protease</keyword>
<dbReference type="GO" id="GO:0008233">
    <property type="term" value="F:peptidase activity"/>
    <property type="evidence" value="ECO:0007669"/>
    <property type="project" value="UniProtKB-KW"/>
</dbReference>
<dbReference type="Gene3D" id="2.40.10.120">
    <property type="match status" value="1"/>
</dbReference>
<evidence type="ECO:0000313" key="2">
    <source>
        <dbReference type="Proteomes" id="UP001596263"/>
    </source>
</evidence>
<keyword evidence="1" id="KW-0378">Hydrolase</keyword>
<reference evidence="2" key="1">
    <citation type="journal article" date="2019" name="Int. J. Syst. Evol. Microbiol.">
        <title>The Global Catalogue of Microorganisms (GCM) 10K type strain sequencing project: providing services to taxonomists for standard genome sequencing and annotation.</title>
        <authorList>
            <consortium name="The Broad Institute Genomics Platform"/>
            <consortium name="The Broad Institute Genome Sequencing Center for Infectious Disease"/>
            <person name="Wu L."/>
            <person name="Ma J."/>
        </authorList>
    </citation>
    <scope>NUCLEOTIDE SEQUENCE [LARGE SCALE GENOMIC DNA]</scope>
    <source>
        <strain evidence="2">KCTC 42586</strain>
    </source>
</reference>
<dbReference type="Proteomes" id="UP001596263">
    <property type="component" value="Unassembled WGS sequence"/>
</dbReference>
<dbReference type="RefSeq" id="WP_380846730.1">
    <property type="nucleotide sequence ID" value="NZ_JBHSKM010000002.1"/>
</dbReference>
<dbReference type="EMBL" id="JBHSKM010000002">
    <property type="protein sequence ID" value="MFC5213057.1"/>
    <property type="molecule type" value="Genomic_DNA"/>
</dbReference>
<dbReference type="SUPFAM" id="SSF50494">
    <property type="entry name" value="Trypsin-like serine proteases"/>
    <property type="match status" value="1"/>
</dbReference>
<proteinExistence type="predicted"/>
<organism evidence="1 2">
    <name type="scientific">Streptomyces coerulescens</name>
    <dbReference type="NCBI Taxonomy" id="29304"/>
    <lineage>
        <taxon>Bacteria</taxon>
        <taxon>Bacillati</taxon>
        <taxon>Actinomycetota</taxon>
        <taxon>Actinomycetes</taxon>
        <taxon>Kitasatosporales</taxon>
        <taxon>Streptomycetaceae</taxon>
        <taxon>Streptomyces</taxon>
    </lineage>
</organism>
<sequence length="269" mass="29022">MTASEYWVDLHRAGRRLGGGFLLNRAFVLTALHCLPGLALEDHVDIELCGGERVTGRVRCRDAKADLALVAISEGQQVRLPKLVADRARFGGRWRGPYRPTSTDVHLSGIVSGLTDHPCVGGATIEALQLTVDQHLGDYSGYSGGPVEGVPDDTADSADTPAMLGILIEQTPDRADSTRAANVLIAATIWEAMGRFEQFAVEHLIDVVRPPRSEQRRPPAQTRFSGIEELLLTVDDWLKRGLISPACAAEAQAEAVKRLIEQELGGGDA</sequence>
<gene>
    <name evidence="1" type="ORF">ACFPQ9_04340</name>
</gene>
<evidence type="ECO:0000313" key="1">
    <source>
        <dbReference type="EMBL" id="MFC5213057.1"/>
    </source>
</evidence>
<dbReference type="InterPro" id="IPR009003">
    <property type="entry name" value="Peptidase_S1_PA"/>
</dbReference>
<name>A0ABW0CCX6_STRCD</name>
<dbReference type="GO" id="GO:0006508">
    <property type="term" value="P:proteolysis"/>
    <property type="evidence" value="ECO:0007669"/>
    <property type="project" value="UniProtKB-KW"/>
</dbReference>
<accession>A0ABW0CCX6</accession>